<dbReference type="SUPFAM" id="SSF47413">
    <property type="entry name" value="lambda repressor-like DNA-binding domains"/>
    <property type="match status" value="1"/>
</dbReference>
<dbReference type="Gene3D" id="1.10.260.40">
    <property type="entry name" value="lambda repressor-like DNA-binding domains"/>
    <property type="match status" value="1"/>
</dbReference>
<dbReference type="Proteomes" id="UP001238179">
    <property type="component" value="Chromosome"/>
</dbReference>
<dbReference type="KEGG" id="msil:METEAL_40770"/>
<name>A0AA48KDY0_9BACT</name>
<dbReference type="CDD" id="cd00093">
    <property type="entry name" value="HTH_XRE"/>
    <property type="match status" value="1"/>
</dbReference>
<dbReference type="GO" id="GO:0003677">
    <property type="term" value="F:DNA binding"/>
    <property type="evidence" value="ECO:0007669"/>
    <property type="project" value="UniProtKB-KW"/>
</dbReference>
<accession>A0AA48KDY0</accession>
<organism evidence="3 4">
    <name type="scientific">Mesoterricola silvestris</name>
    <dbReference type="NCBI Taxonomy" id="2927979"/>
    <lineage>
        <taxon>Bacteria</taxon>
        <taxon>Pseudomonadati</taxon>
        <taxon>Acidobacteriota</taxon>
        <taxon>Holophagae</taxon>
        <taxon>Holophagales</taxon>
        <taxon>Holophagaceae</taxon>
        <taxon>Mesoterricola</taxon>
    </lineage>
</organism>
<gene>
    <name evidence="3" type="ORF">METEAL_40770</name>
</gene>
<sequence>MAVRILGGTPMNDQDAPFFQALGSRIASARKALNRTQQELADQLGVAQQTYAKWEMGRARIQVDMLPRLAQGLQVSMDELVGVKTGPQPKRGPANKFEKRIERMRKLPRTKQQLILDMLDAFLAKASH</sequence>
<dbReference type="AlphaFoldDB" id="A0AA48KDY0"/>
<dbReference type="PANTHER" id="PTHR46558">
    <property type="entry name" value="TRACRIPTIONAL REGULATORY PROTEIN-RELATED-RELATED"/>
    <property type="match status" value="1"/>
</dbReference>
<evidence type="ECO:0000313" key="3">
    <source>
        <dbReference type="EMBL" id="BDU74903.1"/>
    </source>
</evidence>
<dbReference type="EMBL" id="AP027080">
    <property type="protein sequence ID" value="BDU74903.1"/>
    <property type="molecule type" value="Genomic_DNA"/>
</dbReference>
<evidence type="ECO:0000313" key="4">
    <source>
        <dbReference type="Proteomes" id="UP001238179"/>
    </source>
</evidence>
<keyword evidence="1" id="KW-0238">DNA-binding</keyword>
<evidence type="ECO:0000256" key="1">
    <source>
        <dbReference type="ARBA" id="ARBA00023125"/>
    </source>
</evidence>
<protein>
    <recommendedName>
        <fullName evidence="2">HTH cro/C1-type domain-containing protein</fullName>
    </recommendedName>
</protein>
<evidence type="ECO:0000259" key="2">
    <source>
        <dbReference type="PROSITE" id="PS50943"/>
    </source>
</evidence>
<dbReference type="InterPro" id="IPR001387">
    <property type="entry name" value="Cro/C1-type_HTH"/>
</dbReference>
<dbReference type="PROSITE" id="PS50943">
    <property type="entry name" value="HTH_CROC1"/>
    <property type="match status" value="1"/>
</dbReference>
<keyword evidence="4" id="KW-1185">Reference proteome</keyword>
<dbReference type="PANTHER" id="PTHR46558:SF11">
    <property type="entry name" value="HTH-TYPE TRANSCRIPTIONAL REGULATOR XRE"/>
    <property type="match status" value="1"/>
</dbReference>
<dbReference type="SMART" id="SM00530">
    <property type="entry name" value="HTH_XRE"/>
    <property type="match status" value="1"/>
</dbReference>
<proteinExistence type="predicted"/>
<dbReference type="Pfam" id="PF01381">
    <property type="entry name" value="HTH_3"/>
    <property type="match status" value="1"/>
</dbReference>
<feature type="domain" description="HTH cro/C1-type" evidence="2">
    <location>
        <begin position="26"/>
        <end position="80"/>
    </location>
</feature>
<dbReference type="InterPro" id="IPR010982">
    <property type="entry name" value="Lambda_DNA-bd_dom_sf"/>
</dbReference>
<reference evidence="4" key="1">
    <citation type="journal article" date="2023" name="Int. J. Syst. Evol. Microbiol.">
        <title>Mesoterricola silvestris gen. nov., sp. nov., Mesoterricola sediminis sp. nov., Geothrix oryzae sp. nov., Geothrix edaphica sp. nov., Geothrix rubra sp. nov., and Geothrix limicola sp. nov., six novel members of Acidobacteriota isolated from soils.</title>
        <authorList>
            <person name="Itoh H."/>
            <person name="Sugisawa Y."/>
            <person name="Mise K."/>
            <person name="Xu Z."/>
            <person name="Kuniyasu M."/>
            <person name="Ushijima N."/>
            <person name="Kawano K."/>
            <person name="Kobayashi E."/>
            <person name="Shiratori Y."/>
            <person name="Masuda Y."/>
            <person name="Senoo K."/>
        </authorList>
    </citation>
    <scope>NUCLEOTIDE SEQUENCE [LARGE SCALE GENOMIC DNA]</scope>
    <source>
        <strain evidence="4">W79</strain>
    </source>
</reference>